<proteinExistence type="inferred from homology"/>
<dbReference type="PANTHER" id="PTHR28163">
    <property type="entry name" value="PROTEIN PET117 HOMOLOG, MITOCHONDRIAL"/>
    <property type="match status" value="1"/>
</dbReference>
<keyword evidence="5" id="KW-0812">Transmembrane</keyword>
<dbReference type="AlphaFoldDB" id="A0AAN9BGF8"/>
<name>A0AAN9BGF8_9CAEN</name>
<protein>
    <recommendedName>
        <fullName evidence="8">Cytochrome c oxidase assembly protein</fullName>
    </recommendedName>
</protein>
<organism evidence="6 7">
    <name type="scientific">Littorina saxatilis</name>
    <dbReference type="NCBI Taxonomy" id="31220"/>
    <lineage>
        <taxon>Eukaryota</taxon>
        <taxon>Metazoa</taxon>
        <taxon>Spiralia</taxon>
        <taxon>Lophotrochozoa</taxon>
        <taxon>Mollusca</taxon>
        <taxon>Gastropoda</taxon>
        <taxon>Caenogastropoda</taxon>
        <taxon>Littorinimorpha</taxon>
        <taxon>Littorinoidea</taxon>
        <taxon>Littorinidae</taxon>
        <taxon>Littorina</taxon>
    </lineage>
</organism>
<dbReference type="PANTHER" id="PTHR28163:SF1">
    <property type="entry name" value="PROTEIN PET117 HOMOLOG, MITOCHONDRIAL"/>
    <property type="match status" value="1"/>
</dbReference>
<keyword evidence="5" id="KW-0472">Membrane</keyword>
<keyword evidence="3" id="KW-0809">Transit peptide</keyword>
<evidence type="ECO:0000256" key="3">
    <source>
        <dbReference type="ARBA" id="ARBA00022946"/>
    </source>
</evidence>
<evidence type="ECO:0000256" key="1">
    <source>
        <dbReference type="ARBA" id="ARBA00004173"/>
    </source>
</evidence>
<keyword evidence="4" id="KW-0496">Mitochondrion</keyword>
<reference evidence="6 7" key="1">
    <citation type="submission" date="2024-02" db="EMBL/GenBank/DDBJ databases">
        <title>Chromosome-scale genome assembly of the rough periwinkle Littorina saxatilis.</title>
        <authorList>
            <person name="De Jode A."/>
            <person name="Faria R."/>
            <person name="Formenti G."/>
            <person name="Sims Y."/>
            <person name="Smith T.P."/>
            <person name="Tracey A."/>
            <person name="Wood J.M.D."/>
            <person name="Zagrodzka Z.B."/>
            <person name="Johannesson K."/>
            <person name="Butlin R.K."/>
            <person name="Leder E.H."/>
        </authorList>
    </citation>
    <scope>NUCLEOTIDE SEQUENCE [LARGE SCALE GENOMIC DNA]</scope>
    <source>
        <strain evidence="6">Snail1</strain>
        <tissue evidence="6">Muscle</tissue>
    </source>
</reference>
<dbReference type="EMBL" id="JBAMIC010000008">
    <property type="protein sequence ID" value="KAK7104274.1"/>
    <property type="molecule type" value="Genomic_DNA"/>
</dbReference>
<evidence type="ECO:0000256" key="2">
    <source>
        <dbReference type="ARBA" id="ARBA00008197"/>
    </source>
</evidence>
<evidence type="ECO:0000256" key="4">
    <source>
        <dbReference type="ARBA" id="ARBA00023128"/>
    </source>
</evidence>
<sequence>MSTASKVTLGVSITFTIGIVTYVHLWQKKERERMHDGVLRDLERQQKKAANQQDLEAQAQLTSILQQQQQTLGGPR</sequence>
<evidence type="ECO:0008006" key="8">
    <source>
        <dbReference type="Google" id="ProtNLM"/>
    </source>
</evidence>
<gene>
    <name evidence="6" type="ORF">V1264_019024</name>
</gene>
<dbReference type="InterPro" id="IPR031568">
    <property type="entry name" value="Pet117"/>
</dbReference>
<feature type="transmembrane region" description="Helical" evidence="5">
    <location>
        <begin position="6"/>
        <end position="25"/>
    </location>
</feature>
<evidence type="ECO:0000313" key="6">
    <source>
        <dbReference type="EMBL" id="KAK7104274.1"/>
    </source>
</evidence>
<comment type="similarity">
    <text evidence="2">Belongs to the PET117 family.</text>
</comment>
<keyword evidence="5" id="KW-1133">Transmembrane helix</keyword>
<evidence type="ECO:0000256" key="5">
    <source>
        <dbReference type="SAM" id="Phobius"/>
    </source>
</evidence>
<dbReference type="Pfam" id="PF15786">
    <property type="entry name" value="PET117"/>
    <property type="match status" value="1"/>
</dbReference>
<comment type="subcellular location">
    <subcellularLocation>
        <location evidence="1">Mitochondrion</location>
    </subcellularLocation>
</comment>
<dbReference type="GO" id="GO:0005739">
    <property type="term" value="C:mitochondrion"/>
    <property type="evidence" value="ECO:0007669"/>
    <property type="project" value="UniProtKB-SubCell"/>
</dbReference>
<comment type="caution">
    <text evidence="6">The sequence shown here is derived from an EMBL/GenBank/DDBJ whole genome shotgun (WGS) entry which is preliminary data.</text>
</comment>
<evidence type="ECO:0000313" key="7">
    <source>
        <dbReference type="Proteomes" id="UP001374579"/>
    </source>
</evidence>
<accession>A0AAN9BGF8</accession>
<keyword evidence="7" id="KW-1185">Reference proteome</keyword>
<dbReference type="Proteomes" id="UP001374579">
    <property type="component" value="Unassembled WGS sequence"/>
</dbReference>
<dbReference type="GO" id="GO:0033617">
    <property type="term" value="P:mitochondrial respiratory chain complex IV assembly"/>
    <property type="evidence" value="ECO:0007669"/>
    <property type="project" value="TreeGrafter"/>
</dbReference>